<dbReference type="GeneID" id="20207620"/>
<protein>
    <submittedName>
        <fullName evidence="1 2">Uncharacterized protein</fullName>
    </submittedName>
</protein>
<accession>T1FFM1</accession>
<dbReference type="EMBL" id="KB097572">
    <property type="protein sequence ID" value="ESN94075.1"/>
    <property type="molecule type" value="Genomic_DNA"/>
</dbReference>
<dbReference type="OrthoDB" id="166585at2759"/>
<dbReference type="KEGG" id="hro:HELRODRAFT_180243"/>
<proteinExistence type="predicted"/>
<dbReference type="Gene3D" id="2.60.120.260">
    <property type="entry name" value="Galactose-binding domain-like"/>
    <property type="match status" value="1"/>
</dbReference>
<reference evidence="1 3" key="2">
    <citation type="journal article" date="2013" name="Nature">
        <title>Insights into bilaterian evolution from three spiralian genomes.</title>
        <authorList>
            <person name="Simakov O."/>
            <person name="Marletaz F."/>
            <person name="Cho S.J."/>
            <person name="Edsinger-Gonzales E."/>
            <person name="Havlak P."/>
            <person name="Hellsten U."/>
            <person name="Kuo D.H."/>
            <person name="Larsson T."/>
            <person name="Lv J."/>
            <person name="Arendt D."/>
            <person name="Savage R."/>
            <person name="Osoegawa K."/>
            <person name="de Jong P."/>
            <person name="Grimwood J."/>
            <person name="Chapman J.A."/>
            <person name="Shapiro H."/>
            <person name="Aerts A."/>
            <person name="Otillar R.P."/>
            <person name="Terry A.Y."/>
            <person name="Boore J.L."/>
            <person name="Grigoriev I.V."/>
            <person name="Lindberg D.R."/>
            <person name="Seaver E.C."/>
            <person name="Weisblat D.A."/>
            <person name="Putnam N.H."/>
            <person name="Rokhsar D.S."/>
        </authorList>
    </citation>
    <scope>NUCLEOTIDE SEQUENCE</scope>
</reference>
<sequence length="216" mass="24443">MSKNFLISVDDELIEIYLNGKNVSVSLNFPFASVWTVADTYNLTEEVYVIAVMSHNNNGIGGLRAKFSDDYILTNDTWKCTNKFYVGWYKLNYNDSFWDGGMVGQKQSANPGYPPNMGKSQWIIDSTDCSCRVNFYCRKVSVDHANRYRYRNSNKSTNIKPRPFNSKDERKISRIYDVSSILDNNIGANNVMTDQAAADDKAELVCGTVDEISIIG</sequence>
<evidence type="ECO:0000313" key="2">
    <source>
        <dbReference type="EnsemblMetazoa" id="HelroP180243"/>
    </source>
</evidence>
<dbReference type="EnsemblMetazoa" id="HelroT180243">
    <property type="protein sequence ID" value="HelroP180243"/>
    <property type="gene ID" value="HelroG180243"/>
</dbReference>
<dbReference type="InParanoid" id="T1FFM1"/>
<dbReference type="EMBL" id="AMQM01007132">
    <property type="status" value="NOT_ANNOTATED_CDS"/>
    <property type="molecule type" value="Genomic_DNA"/>
</dbReference>
<dbReference type="Proteomes" id="UP000015101">
    <property type="component" value="Unassembled WGS sequence"/>
</dbReference>
<dbReference type="AlphaFoldDB" id="T1FFM1"/>
<evidence type="ECO:0000313" key="1">
    <source>
        <dbReference type="EMBL" id="ESN94075.1"/>
    </source>
</evidence>
<name>T1FFM1_HELRO</name>
<dbReference type="RefSeq" id="XP_009027812.1">
    <property type="nucleotide sequence ID" value="XM_009029564.1"/>
</dbReference>
<organism evidence="2 3">
    <name type="scientific">Helobdella robusta</name>
    <name type="common">Californian leech</name>
    <dbReference type="NCBI Taxonomy" id="6412"/>
    <lineage>
        <taxon>Eukaryota</taxon>
        <taxon>Metazoa</taxon>
        <taxon>Spiralia</taxon>
        <taxon>Lophotrochozoa</taxon>
        <taxon>Annelida</taxon>
        <taxon>Clitellata</taxon>
        <taxon>Hirudinea</taxon>
        <taxon>Rhynchobdellida</taxon>
        <taxon>Glossiphoniidae</taxon>
        <taxon>Helobdella</taxon>
    </lineage>
</organism>
<reference evidence="2" key="3">
    <citation type="submission" date="2015-06" db="UniProtKB">
        <authorList>
            <consortium name="EnsemblMetazoa"/>
        </authorList>
    </citation>
    <scope>IDENTIFICATION</scope>
</reference>
<gene>
    <name evidence="2" type="primary">20207620</name>
    <name evidence="1" type="ORF">HELRODRAFT_180243</name>
</gene>
<keyword evidence="3" id="KW-1185">Reference proteome</keyword>
<dbReference type="HOGENOM" id="CLU_1278881_0_0_1"/>
<reference evidence="3" key="1">
    <citation type="submission" date="2012-12" db="EMBL/GenBank/DDBJ databases">
        <authorList>
            <person name="Hellsten U."/>
            <person name="Grimwood J."/>
            <person name="Chapman J.A."/>
            <person name="Shapiro H."/>
            <person name="Aerts A."/>
            <person name="Otillar R.P."/>
            <person name="Terry A.Y."/>
            <person name="Boore J.L."/>
            <person name="Simakov O."/>
            <person name="Marletaz F."/>
            <person name="Cho S.-J."/>
            <person name="Edsinger-Gonzales E."/>
            <person name="Havlak P."/>
            <person name="Kuo D.-H."/>
            <person name="Larsson T."/>
            <person name="Lv J."/>
            <person name="Arendt D."/>
            <person name="Savage R."/>
            <person name="Osoegawa K."/>
            <person name="de Jong P."/>
            <person name="Lindberg D.R."/>
            <person name="Seaver E.C."/>
            <person name="Weisblat D.A."/>
            <person name="Putnam N.H."/>
            <person name="Grigoriev I.V."/>
            <person name="Rokhsar D.S."/>
        </authorList>
    </citation>
    <scope>NUCLEOTIDE SEQUENCE</scope>
</reference>
<evidence type="ECO:0000313" key="3">
    <source>
        <dbReference type="Proteomes" id="UP000015101"/>
    </source>
</evidence>
<dbReference type="CTD" id="20207620"/>